<evidence type="ECO:0000313" key="2">
    <source>
        <dbReference type="Proteomes" id="UP000285378"/>
    </source>
</evidence>
<reference evidence="1 2" key="1">
    <citation type="submission" date="2016-10" db="EMBL/GenBank/DDBJ databases">
        <title>Comparative genome analysis of multiple Pseudomonas spp. focuses on biocontrol and plant growth promoting traits.</title>
        <authorList>
            <person name="Tao X.-Y."/>
            <person name="Taylor C.G."/>
        </authorList>
    </citation>
    <scope>NUCLEOTIDE SEQUENCE [LARGE SCALE GENOMIC DNA]</scope>
    <source>
        <strain evidence="1 2">28B5</strain>
    </source>
</reference>
<proteinExistence type="predicted"/>
<evidence type="ECO:0008006" key="3">
    <source>
        <dbReference type="Google" id="ProtNLM"/>
    </source>
</evidence>
<dbReference type="Proteomes" id="UP000285378">
    <property type="component" value="Unassembled WGS sequence"/>
</dbReference>
<organism evidence="1 2">
    <name type="scientific">Pseudomonas fluorescens</name>
    <dbReference type="NCBI Taxonomy" id="294"/>
    <lineage>
        <taxon>Bacteria</taxon>
        <taxon>Pseudomonadati</taxon>
        <taxon>Pseudomonadota</taxon>
        <taxon>Gammaproteobacteria</taxon>
        <taxon>Pseudomonadales</taxon>
        <taxon>Pseudomonadaceae</taxon>
        <taxon>Pseudomonas</taxon>
    </lineage>
</organism>
<dbReference type="OrthoDB" id="6939209at2"/>
<accession>A0A423MAW4</accession>
<dbReference type="PROSITE" id="PS51257">
    <property type="entry name" value="PROKAR_LIPOPROTEIN"/>
    <property type="match status" value="1"/>
</dbReference>
<dbReference type="AlphaFoldDB" id="A0A423MAW4"/>
<comment type="caution">
    <text evidence="1">The sequence shown here is derived from an EMBL/GenBank/DDBJ whole genome shotgun (WGS) entry which is preliminary data.</text>
</comment>
<sequence>MKSVLVFASVFTTAVLLSGCTATDWVHAGGGIMSAKDDYQKKARNDRLKRANAAARRVRG</sequence>
<dbReference type="EMBL" id="MOBX01000014">
    <property type="protein sequence ID" value="RON79972.1"/>
    <property type="molecule type" value="Genomic_DNA"/>
</dbReference>
<evidence type="ECO:0000313" key="1">
    <source>
        <dbReference type="EMBL" id="RON79972.1"/>
    </source>
</evidence>
<name>A0A423MAW4_PSEFL</name>
<gene>
    <name evidence="1" type="ORF">BK670_18525</name>
</gene>
<protein>
    <recommendedName>
        <fullName evidence="3">Lipoprotein</fullName>
    </recommendedName>
</protein>